<evidence type="ECO:0000313" key="3">
    <source>
        <dbReference type="EMBL" id="RRO05337.1"/>
    </source>
</evidence>
<dbReference type="InterPro" id="IPR038729">
    <property type="entry name" value="Rad50/SbcC_AAA"/>
</dbReference>
<accession>A0A3R8NGK7</accession>
<feature type="coiled-coil region" evidence="1">
    <location>
        <begin position="283"/>
        <end position="310"/>
    </location>
</feature>
<feature type="domain" description="Rad50/SbcC-type AAA" evidence="2">
    <location>
        <begin position="6"/>
        <end position="238"/>
    </location>
</feature>
<evidence type="ECO:0000256" key="1">
    <source>
        <dbReference type="SAM" id="Coils"/>
    </source>
</evidence>
<organism evidence="3 4">
    <name type="scientific">Pectobacterium aquaticum</name>
    <dbReference type="NCBI Taxonomy" id="2204145"/>
    <lineage>
        <taxon>Bacteria</taxon>
        <taxon>Pseudomonadati</taxon>
        <taxon>Pseudomonadota</taxon>
        <taxon>Gammaproteobacteria</taxon>
        <taxon>Enterobacterales</taxon>
        <taxon>Pectobacteriaceae</taxon>
        <taxon>Pectobacterium</taxon>
    </lineage>
</organism>
<name>A0A3R8NGK7_9GAMM</name>
<reference evidence="3" key="1">
    <citation type="submission" date="2018-11" db="EMBL/GenBank/DDBJ databases">
        <title>Draft genome sequences of proposed Pectobacterium aquaticum sp. nov. isolated in France from fresh water.</title>
        <authorList>
            <person name="Pedron J."/>
            <person name="Barny M.A."/>
        </authorList>
    </citation>
    <scope>NUCLEOTIDE SEQUENCE [LARGE SCALE GENOMIC DNA]</scope>
    <source>
        <strain evidence="3">A35-S23-M15</strain>
    </source>
</reference>
<evidence type="ECO:0000313" key="4">
    <source>
        <dbReference type="Proteomes" id="UP000256817"/>
    </source>
</evidence>
<dbReference type="InterPro" id="IPR027417">
    <property type="entry name" value="P-loop_NTPase"/>
</dbReference>
<dbReference type="Gene3D" id="3.40.50.300">
    <property type="entry name" value="P-loop containing nucleotide triphosphate hydrolases"/>
    <property type="match status" value="1"/>
</dbReference>
<evidence type="ECO:0000259" key="2">
    <source>
        <dbReference type="Pfam" id="PF13476"/>
    </source>
</evidence>
<comment type="caution">
    <text evidence="3">The sequence shown here is derived from an EMBL/GenBank/DDBJ whole genome shotgun (WGS) entry which is preliminary data.</text>
</comment>
<dbReference type="Pfam" id="PF12532">
    <property type="entry name" value="DUF3732"/>
    <property type="match status" value="1"/>
</dbReference>
<feature type="coiled-coil region" evidence="1">
    <location>
        <begin position="373"/>
        <end position="407"/>
    </location>
</feature>
<gene>
    <name evidence="3" type="ORF">DMB85_017695</name>
</gene>
<keyword evidence="4" id="KW-1185">Reference proteome</keyword>
<proteinExistence type="predicted"/>
<dbReference type="Pfam" id="PF13476">
    <property type="entry name" value="AAA_23"/>
    <property type="match status" value="1"/>
</dbReference>
<dbReference type="RefSeq" id="WP_116238145.1">
    <property type="nucleotide sequence ID" value="NZ_QHJW02000048.1"/>
</dbReference>
<dbReference type="Proteomes" id="UP000256817">
    <property type="component" value="Unassembled WGS sequence"/>
</dbReference>
<dbReference type="InterPro" id="IPR022205">
    <property type="entry name" value="DUF3732"/>
</dbReference>
<sequence length="639" mass="74123">MKAIIDSINIFNEKGEHRVVEFQSGINVITGDSKTGKSALLEIVDYCLFSKTSSIPKGIITTFSSFYSVVFKMDRTYIIIGRAAPKTGKSSKAYIKQELDKSNISPLTLDYFDQIIPITLKAAQSKFESFLGLSVLDMKDDENSFHHGKASIRNAVSLLFQHQNLIANKHALFYRFHDFVKRDRTIKELPIFLGWVDGNYYRLIRELDDNYKKLRTQEKLERHAKNTQEENKIIIKNLIEEYLAFIDFNIPENQNYQQLLNIAKNLPLVPDVPHGSTQNELLYQNEINELAQYNIELVDVNKNISQLENCSNLSIDHAIDLNKIRNTFDIATLNKTTCPLCSHENVELSVEIGNIHAHQEKLVSDLTKLQFFYEDASNELEKLIIKRDSLKRSIRISNAKIKNFEKNKDELLKIKNFREKANFMRGKVSTLISVFLNKNDIIDSGDDLSELRNKIKKIESDIAKYNLSEKYKKHEKYLNTLMTRICNKLDFEDELKPADLHFSLKDFDFYHIHNKQQIRLHEMGSGANWLACHLSLFLSLLYLLSIEKKSCIPAFLFLDQPSQVYFPSESEITKEKASDLKQVENIFNMINSVLSFIEEKSGFMPQVIILEHADHLELKDIKFETIVRKRWKENGEKLI</sequence>
<keyword evidence="1" id="KW-0175">Coiled coil</keyword>
<dbReference type="EMBL" id="QHJW02000048">
    <property type="protein sequence ID" value="RRO05337.1"/>
    <property type="molecule type" value="Genomic_DNA"/>
</dbReference>
<protein>
    <submittedName>
        <fullName evidence="3">DUF3732 domain-containing protein</fullName>
    </submittedName>
</protein>